<dbReference type="eggNOG" id="COG0705">
    <property type="taxonomic scope" value="Bacteria"/>
</dbReference>
<evidence type="ECO:0000256" key="5">
    <source>
        <dbReference type="ARBA" id="ARBA00022989"/>
    </source>
</evidence>
<organism evidence="9 10">
    <name type="scientific">Cellulomonas fimi (strain ATCC 484 / DSM 20113 / JCM 1341 / CCUG 24087 / LMG 16345 / NBRC 15513 / NCIMB 8980 / NCTC 7547 / NRS-133)</name>
    <dbReference type="NCBI Taxonomy" id="590998"/>
    <lineage>
        <taxon>Bacteria</taxon>
        <taxon>Bacillati</taxon>
        <taxon>Actinomycetota</taxon>
        <taxon>Actinomycetes</taxon>
        <taxon>Micrococcales</taxon>
        <taxon>Cellulomonadaceae</taxon>
        <taxon>Cellulomonas</taxon>
    </lineage>
</organism>
<feature type="transmembrane region" description="Helical" evidence="7">
    <location>
        <begin position="210"/>
        <end position="230"/>
    </location>
</feature>
<accession>F4H3V1</accession>
<reference evidence="9 10" key="1">
    <citation type="submission" date="2011-04" db="EMBL/GenBank/DDBJ databases">
        <title>Complete sequence of Cellulomonas fimi ATCC 484.</title>
        <authorList>
            <consortium name="US DOE Joint Genome Institute"/>
            <person name="Lucas S."/>
            <person name="Han J."/>
            <person name="Lapidus A."/>
            <person name="Cheng J.-F."/>
            <person name="Goodwin L."/>
            <person name="Pitluck S."/>
            <person name="Peters L."/>
            <person name="Chertkov O."/>
            <person name="Detter J.C."/>
            <person name="Han C."/>
            <person name="Tapia R."/>
            <person name="Land M."/>
            <person name="Hauser L."/>
            <person name="Kyrpides N."/>
            <person name="Ivanova N."/>
            <person name="Ovchinnikova G."/>
            <person name="Pagani I."/>
            <person name="Mead D."/>
            <person name="Brumm P."/>
            <person name="Woyke T."/>
        </authorList>
    </citation>
    <scope>NUCLEOTIDE SEQUENCE [LARGE SCALE GENOMIC DNA]</scope>
    <source>
        <strain evidence="10">ATCC 484 / DSM 20113 / JCM 1341 / NBRC 15513 / NCIMB 8980 / NCTC 7547</strain>
    </source>
</reference>
<evidence type="ECO:0000259" key="8">
    <source>
        <dbReference type="Pfam" id="PF01694"/>
    </source>
</evidence>
<keyword evidence="3 7" id="KW-0812">Transmembrane</keyword>
<feature type="transmembrane region" description="Helical" evidence="7">
    <location>
        <begin position="236"/>
        <end position="254"/>
    </location>
</feature>
<evidence type="ECO:0000256" key="1">
    <source>
        <dbReference type="ARBA" id="ARBA00004141"/>
    </source>
</evidence>
<evidence type="ECO:0000313" key="9">
    <source>
        <dbReference type="EMBL" id="AEE44175.1"/>
    </source>
</evidence>
<dbReference type="InterPro" id="IPR050925">
    <property type="entry name" value="Rhomboid_protease_S54"/>
</dbReference>
<dbReference type="HOGENOM" id="CLU_055068_2_1_11"/>
<dbReference type="EMBL" id="CP002666">
    <property type="protein sequence ID" value="AEE44175.1"/>
    <property type="molecule type" value="Genomic_DNA"/>
</dbReference>
<feature type="transmembrane region" description="Helical" evidence="7">
    <location>
        <begin position="78"/>
        <end position="96"/>
    </location>
</feature>
<dbReference type="GO" id="GO:0004252">
    <property type="term" value="F:serine-type endopeptidase activity"/>
    <property type="evidence" value="ECO:0007669"/>
    <property type="project" value="InterPro"/>
</dbReference>
<dbReference type="CDD" id="cd19756">
    <property type="entry name" value="Bbox2"/>
    <property type="match status" value="1"/>
</dbReference>
<evidence type="ECO:0000256" key="4">
    <source>
        <dbReference type="ARBA" id="ARBA00022801"/>
    </source>
</evidence>
<dbReference type="STRING" id="590998.Celf_0023"/>
<sequence>MAENPATSDAPVAPPVCPRHPDRVSYVRCQRCGRPTCPDCQRQAAVGVQCVDCVAEAARGTRDARTPLGGRRREGRPVVTLTIIALCVASFVLQLVDPMWTIRWYFDPERGLEEPWRFLTASFLHSPGSYVHIGVNMLALWMTGPFLEQALGRARFLTLYALSAFGGSVAVVVLAEPLDAWDVGVVGASGAIFGLFGAVLVVMRRLGGDVRGILVVLALNVVIGFVFAGIAWQAHLGGLLTGVALGAAYAYAPADRRREVAWVAPAVVGAVLLAATLVAYAAAGML</sequence>
<name>F4H3V1_CELFA</name>
<feature type="transmembrane region" description="Helical" evidence="7">
    <location>
        <begin position="154"/>
        <end position="175"/>
    </location>
</feature>
<dbReference type="SUPFAM" id="SSF144091">
    <property type="entry name" value="Rhomboid-like"/>
    <property type="match status" value="1"/>
</dbReference>
<dbReference type="PANTHER" id="PTHR43731">
    <property type="entry name" value="RHOMBOID PROTEASE"/>
    <property type="match status" value="1"/>
</dbReference>
<dbReference type="InterPro" id="IPR022764">
    <property type="entry name" value="Peptidase_S54_rhomboid_dom"/>
</dbReference>
<evidence type="ECO:0000313" key="10">
    <source>
        <dbReference type="Proteomes" id="UP000008460"/>
    </source>
</evidence>
<feature type="transmembrane region" description="Helical" evidence="7">
    <location>
        <begin position="261"/>
        <end position="283"/>
    </location>
</feature>
<comment type="subcellular location">
    <subcellularLocation>
        <location evidence="1">Membrane</location>
        <topology evidence="1">Multi-pass membrane protein</topology>
    </subcellularLocation>
</comment>
<proteinExistence type="inferred from homology"/>
<keyword evidence="5 7" id="KW-1133">Transmembrane helix</keyword>
<evidence type="ECO:0000256" key="6">
    <source>
        <dbReference type="ARBA" id="ARBA00023136"/>
    </source>
</evidence>
<protein>
    <submittedName>
        <fullName evidence="9">Rhomboid family protein</fullName>
    </submittedName>
</protein>
<feature type="transmembrane region" description="Helical" evidence="7">
    <location>
        <begin position="181"/>
        <end position="203"/>
    </location>
</feature>
<dbReference type="Gene3D" id="1.20.1540.10">
    <property type="entry name" value="Rhomboid-like"/>
    <property type="match status" value="1"/>
</dbReference>
<dbReference type="GO" id="GO:0016020">
    <property type="term" value="C:membrane"/>
    <property type="evidence" value="ECO:0007669"/>
    <property type="project" value="UniProtKB-SubCell"/>
</dbReference>
<comment type="similarity">
    <text evidence="2">Belongs to the peptidase S54 family.</text>
</comment>
<keyword evidence="4" id="KW-0378">Hydrolase</keyword>
<feature type="domain" description="Peptidase S54 rhomboid" evidence="8">
    <location>
        <begin position="113"/>
        <end position="249"/>
    </location>
</feature>
<evidence type="ECO:0000256" key="7">
    <source>
        <dbReference type="SAM" id="Phobius"/>
    </source>
</evidence>
<dbReference type="Proteomes" id="UP000008460">
    <property type="component" value="Chromosome"/>
</dbReference>
<keyword evidence="10" id="KW-1185">Reference proteome</keyword>
<dbReference type="Pfam" id="PF01694">
    <property type="entry name" value="Rhomboid"/>
    <property type="match status" value="1"/>
</dbReference>
<dbReference type="InterPro" id="IPR035952">
    <property type="entry name" value="Rhomboid-like_sf"/>
</dbReference>
<dbReference type="AlphaFoldDB" id="F4H3V1"/>
<dbReference type="RefSeq" id="WP_013769205.1">
    <property type="nucleotide sequence ID" value="NC_015514.1"/>
</dbReference>
<dbReference type="PANTHER" id="PTHR43731:SF14">
    <property type="entry name" value="PRESENILIN-ASSOCIATED RHOMBOID-LIKE PROTEIN, MITOCHONDRIAL"/>
    <property type="match status" value="1"/>
</dbReference>
<gene>
    <name evidence="9" type="ordered locus">Celf_0023</name>
</gene>
<feature type="transmembrane region" description="Helical" evidence="7">
    <location>
        <begin position="116"/>
        <end position="142"/>
    </location>
</feature>
<evidence type="ECO:0000256" key="3">
    <source>
        <dbReference type="ARBA" id="ARBA00022692"/>
    </source>
</evidence>
<keyword evidence="6 7" id="KW-0472">Membrane</keyword>
<evidence type="ECO:0000256" key="2">
    <source>
        <dbReference type="ARBA" id="ARBA00009045"/>
    </source>
</evidence>
<dbReference type="KEGG" id="cfi:Celf_0023"/>